<proteinExistence type="inferred from homology"/>
<keyword evidence="6" id="KW-0479">Metal-binding</keyword>
<evidence type="ECO:0000256" key="3">
    <source>
        <dbReference type="ARBA" id="ARBA00012940"/>
    </source>
</evidence>
<dbReference type="AlphaFoldDB" id="A0A7S3CGZ0"/>
<dbReference type="PRINTS" id="PR00459">
    <property type="entry name" value="ASPEROXIDASE"/>
</dbReference>
<dbReference type="Gene3D" id="1.10.420.10">
    <property type="entry name" value="Peroxidase, domain 2"/>
    <property type="match status" value="1"/>
</dbReference>
<evidence type="ECO:0000256" key="2">
    <source>
        <dbReference type="ARBA" id="ARBA00006873"/>
    </source>
</evidence>
<evidence type="ECO:0000256" key="4">
    <source>
        <dbReference type="ARBA" id="ARBA00022559"/>
    </source>
</evidence>
<dbReference type="GO" id="GO:0016688">
    <property type="term" value="F:L-ascorbate peroxidase activity"/>
    <property type="evidence" value="ECO:0007669"/>
    <property type="project" value="UniProtKB-EC"/>
</dbReference>
<dbReference type="PANTHER" id="PTHR31356:SF66">
    <property type="entry name" value="CATALASE-PEROXIDASE"/>
    <property type="match status" value="1"/>
</dbReference>
<evidence type="ECO:0000256" key="1">
    <source>
        <dbReference type="ARBA" id="ARBA00001970"/>
    </source>
</evidence>
<evidence type="ECO:0000259" key="9">
    <source>
        <dbReference type="PROSITE" id="PS50873"/>
    </source>
</evidence>
<reference evidence="10" key="1">
    <citation type="submission" date="2021-01" db="EMBL/GenBank/DDBJ databases">
        <authorList>
            <person name="Corre E."/>
            <person name="Pelletier E."/>
            <person name="Niang G."/>
            <person name="Scheremetjew M."/>
            <person name="Finn R."/>
            <person name="Kale V."/>
            <person name="Holt S."/>
            <person name="Cochrane G."/>
            <person name="Meng A."/>
            <person name="Brown T."/>
            <person name="Cohen L."/>
        </authorList>
    </citation>
    <scope>NUCLEOTIDE SEQUENCE</scope>
    <source>
        <strain evidence="10">RCC1871</strain>
    </source>
</reference>
<dbReference type="Gene3D" id="1.10.520.10">
    <property type="match status" value="1"/>
</dbReference>
<name>A0A7S3CGZ0_9CHLO</name>
<dbReference type="EMBL" id="HBHZ01011394">
    <property type="protein sequence ID" value="CAE0195705.1"/>
    <property type="molecule type" value="Transcribed_RNA"/>
</dbReference>
<dbReference type="GO" id="GO:0034599">
    <property type="term" value="P:cellular response to oxidative stress"/>
    <property type="evidence" value="ECO:0007669"/>
    <property type="project" value="InterPro"/>
</dbReference>
<dbReference type="EC" id="1.11.1.11" evidence="3"/>
<dbReference type="PROSITE" id="PS50873">
    <property type="entry name" value="PEROXIDASE_4"/>
    <property type="match status" value="1"/>
</dbReference>
<keyword evidence="7" id="KW-0560">Oxidoreductase</keyword>
<organism evidence="10">
    <name type="scientific">Chloropicon roscoffensis</name>
    <dbReference type="NCBI Taxonomy" id="1461544"/>
    <lineage>
        <taxon>Eukaryota</taxon>
        <taxon>Viridiplantae</taxon>
        <taxon>Chlorophyta</taxon>
        <taxon>Chloropicophyceae</taxon>
        <taxon>Chloropicales</taxon>
        <taxon>Chloropicaceae</taxon>
        <taxon>Chloropicon</taxon>
    </lineage>
</organism>
<dbReference type="PROSITE" id="PS00435">
    <property type="entry name" value="PEROXIDASE_1"/>
    <property type="match status" value="1"/>
</dbReference>
<dbReference type="InterPro" id="IPR019794">
    <property type="entry name" value="Peroxidases_AS"/>
</dbReference>
<keyword evidence="8" id="KW-0408">Iron</keyword>
<accession>A0A7S3CGZ0</accession>
<dbReference type="GO" id="GO:0046872">
    <property type="term" value="F:metal ion binding"/>
    <property type="evidence" value="ECO:0007669"/>
    <property type="project" value="UniProtKB-KW"/>
</dbReference>
<dbReference type="InterPro" id="IPR019793">
    <property type="entry name" value="Peroxidases_heam-ligand_BS"/>
</dbReference>
<dbReference type="InterPro" id="IPR002016">
    <property type="entry name" value="Haem_peroxidase"/>
</dbReference>
<dbReference type="PRINTS" id="PR00458">
    <property type="entry name" value="PEROXIDASE"/>
</dbReference>
<gene>
    <name evidence="10" type="ORF">CROS1456_LOCUS8802</name>
</gene>
<comment type="cofactor">
    <cofactor evidence="1">
        <name>heme b</name>
        <dbReference type="ChEBI" id="CHEBI:60344"/>
    </cofactor>
</comment>
<evidence type="ECO:0000256" key="5">
    <source>
        <dbReference type="ARBA" id="ARBA00022617"/>
    </source>
</evidence>
<dbReference type="Pfam" id="PF00141">
    <property type="entry name" value="peroxidase"/>
    <property type="match status" value="1"/>
</dbReference>
<evidence type="ECO:0000256" key="8">
    <source>
        <dbReference type="ARBA" id="ARBA00023004"/>
    </source>
</evidence>
<dbReference type="InterPro" id="IPR010255">
    <property type="entry name" value="Haem_peroxidase_sf"/>
</dbReference>
<dbReference type="InterPro" id="IPR044831">
    <property type="entry name" value="Ccp1-like"/>
</dbReference>
<feature type="domain" description="Plant heme peroxidase family profile" evidence="9">
    <location>
        <begin position="24"/>
        <end position="295"/>
    </location>
</feature>
<comment type="similarity">
    <text evidence="2">Belongs to the peroxidase family. Ascorbate peroxidase subfamily.</text>
</comment>
<dbReference type="SUPFAM" id="SSF48113">
    <property type="entry name" value="Heme-dependent peroxidases"/>
    <property type="match status" value="1"/>
</dbReference>
<keyword evidence="5" id="KW-0349">Heme</keyword>
<evidence type="ECO:0000256" key="6">
    <source>
        <dbReference type="ARBA" id="ARBA00022723"/>
    </source>
</evidence>
<sequence>MGNVKSKQAGPSKKALTSCYKDCTALVKERKCAPILVRLAWHDCGNYDRNARNGGACASIRFDKELAHGCNAGLDGAMGLIQPLKDKHPGLSYADIIQMASAAAIEASGGPKIPMRYGRVDAETDAAVPIEGRLPDGEAPFGQADGACPGDKSEDPDPAAHLRRVFYRMGLNDREIVALSGAHTIGRAYKERSGVPTLDSTKYTAEGPGTKGGMSWTRDWLDFNNDYFVALAAGEKNADLLEMSTDAVLLTDEGFKPHALKYSESQAAFFEDYAAAHKKLSEVGSTFDPPEGVSI</sequence>
<protein>
    <recommendedName>
        <fullName evidence="3">L-ascorbate peroxidase</fullName>
        <ecNumber evidence="3">1.11.1.11</ecNumber>
    </recommendedName>
</protein>
<dbReference type="InterPro" id="IPR002207">
    <property type="entry name" value="Peroxidase_I"/>
</dbReference>
<dbReference type="PANTHER" id="PTHR31356">
    <property type="entry name" value="THYLAKOID LUMENAL 29 KDA PROTEIN, CHLOROPLASTIC-RELATED"/>
    <property type="match status" value="1"/>
</dbReference>
<dbReference type="GO" id="GO:0042744">
    <property type="term" value="P:hydrogen peroxide catabolic process"/>
    <property type="evidence" value="ECO:0007669"/>
    <property type="project" value="TreeGrafter"/>
</dbReference>
<keyword evidence="4" id="KW-0575">Peroxidase</keyword>
<dbReference type="GO" id="GO:0020037">
    <property type="term" value="F:heme binding"/>
    <property type="evidence" value="ECO:0007669"/>
    <property type="project" value="InterPro"/>
</dbReference>
<evidence type="ECO:0000256" key="7">
    <source>
        <dbReference type="ARBA" id="ARBA00023002"/>
    </source>
</evidence>
<evidence type="ECO:0000313" key="10">
    <source>
        <dbReference type="EMBL" id="CAE0195705.1"/>
    </source>
</evidence>
<dbReference type="PROSITE" id="PS00436">
    <property type="entry name" value="PEROXIDASE_2"/>
    <property type="match status" value="1"/>
</dbReference>
<dbReference type="GO" id="GO:0000302">
    <property type="term" value="P:response to reactive oxygen species"/>
    <property type="evidence" value="ECO:0007669"/>
    <property type="project" value="TreeGrafter"/>
</dbReference>